<evidence type="ECO:0000313" key="2">
    <source>
        <dbReference type="Proteomes" id="UP001150603"/>
    </source>
</evidence>
<sequence>MNNGTSDEYEGAASGNGVAQRDGYPAGEAQVPAYQNSSAYNDVVDDDDDDEYDSSDDVDPAEQAKRDVSTGVLPKAATIRFGDDSGDDEYDVLAIPKRDAATGLFGKGDYNYLKLKPDHESRPLFICPNTGHIILEAFSPIAEQAIDFLIAISEPISRPTHLHEYKLTTYSLYAAVSVGLDTGDIIEVLNRLSKVPVPPDVIKAIKQFTLSYGKVKLVLKHNRYYVESSNPEILQHLLRDPVIASARIYPDTGSTSGTVSKDGIIMQRTTEFGGVDVGGLQKSKEEQAKAAAAEGEEEAEAEAEAEEKAAEDDFAATVLDLDKDDEDEDAENFVYSFEIANSKVESVKKRCNEMDYPMLEEYDFRNDTINPNLNIDLKPVTSIRPYQEKSLSKMFGNGRARSGIIVLP</sequence>
<organism evidence="1 2">
    <name type="scientific">Linderina macrospora</name>
    <dbReference type="NCBI Taxonomy" id="4868"/>
    <lineage>
        <taxon>Eukaryota</taxon>
        <taxon>Fungi</taxon>
        <taxon>Fungi incertae sedis</taxon>
        <taxon>Zoopagomycota</taxon>
        <taxon>Kickxellomycotina</taxon>
        <taxon>Kickxellomycetes</taxon>
        <taxon>Kickxellales</taxon>
        <taxon>Kickxellaceae</taxon>
        <taxon>Linderina</taxon>
    </lineage>
</organism>
<name>A0ACC1J731_9FUNG</name>
<keyword evidence="1" id="KW-0547">Nucleotide-binding</keyword>
<evidence type="ECO:0000313" key="1">
    <source>
        <dbReference type="EMBL" id="KAJ1940249.1"/>
    </source>
</evidence>
<proteinExistence type="predicted"/>
<feature type="non-terminal residue" evidence="1">
    <location>
        <position position="408"/>
    </location>
</feature>
<protein>
    <submittedName>
        <fullName evidence="1">DNA repair helicase RAD25</fullName>
        <ecNumber evidence="1">3.6.4.12</ecNumber>
    </submittedName>
</protein>
<keyword evidence="2" id="KW-1185">Reference proteome</keyword>
<dbReference type="EMBL" id="JANBPW010002599">
    <property type="protein sequence ID" value="KAJ1940249.1"/>
    <property type="molecule type" value="Genomic_DNA"/>
</dbReference>
<accession>A0ACC1J731</accession>
<dbReference type="EC" id="3.6.4.12" evidence="1"/>
<gene>
    <name evidence="1" type="primary">SSL2</name>
    <name evidence="1" type="ORF">FBU59_003870</name>
</gene>
<keyword evidence="1" id="KW-0378">Hydrolase</keyword>
<comment type="caution">
    <text evidence="1">The sequence shown here is derived from an EMBL/GenBank/DDBJ whole genome shotgun (WGS) entry which is preliminary data.</text>
</comment>
<reference evidence="1" key="1">
    <citation type="submission" date="2022-07" db="EMBL/GenBank/DDBJ databases">
        <title>Phylogenomic reconstructions and comparative analyses of Kickxellomycotina fungi.</title>
        <authorList>
            <person name="Reynolds N.K."/>
            <person name="Stajich J.E."/>
            <person name="Barry K."/>
            <person name="Grigoriev I.V."/>
            <person name="Crous P."/>
            <person name="Smith M.E."/>
        </authorList>
    </citation>
    <scope>NUCLEOTIDE SEQUENCE</scope>
    <source>
        <strain evidence="1">NRRL 5244</strain>
    </source>
</reference>
<dbReference type="Proteomes" id="UP001150603">
    <property type="component" value="Unassembled WGS sequence"/>
</dbReference>
<keyword evidence="1" id="KW-0347">Helicase</keyword>
<keyword evidence="1" id="KW-0067">ATP-binding</keyword>